<sequence length="69" mass="7617">MGSELGGETSVAPKNSQKDLNQPIEPKKGLLEKLRGMVARPLIGPHGEHYNEEGDLAKAQERKRLENPK</sequence>
<organism evidence="2 3">
    <name type="scientific">Candidatus Curtissbacteria bacterium RIFCSPHIGHO2_02_FULL_40_16b</name>
    <dbReference type="NCBI Taxonomy" id="1797714"/>
    <lineage>
        <taxon>Bacteria</taxon>
        <taxon>Candidatus Curtissiibacteriota</taxon>
    </lineage>
</organism>
<proteinExistence type="predicted"/>
<evidence type="ECO:0000313" key="2">
    <source>
        <dbReference type="EMBL" id="OGD88653.1"/>
    </source>
</evidence>
<dbReference type="AlphaFoldDB" id="A0A1F5G9T8"/>
<feature type="compositionally biased region" description="Basic and acidic residues" evidence="1">
    <location>
        <begin position="46"/>
        <end position="69"/>
    </location>
</feature>
<gene>
    <name evidence="2" type="ORF">A3D04_00280</name>
</gene>
<protein>
    <submittedName>
        <fullName evidence="2">Uncharacterized protein</fullName>
    </submittedName>
</protein>
<name>A0A1F5G9T8_9BACT</name>
<comment type="caution">
    <text evidence="2">The sequence shown here is derived from an EMBL/GenBank/DDBJ whole genome shotgun (WGS) entry which is preliminary data.</text>
</comment>
<dbReference type="STRING" id="1797714.A3D04_00280"/>
<dbReference type="Proteomes" id="UP000177369">
    <property type="component" value="Unassembled WGS sequence"/>
</dbReference>
<reference evidence="2 3" key="1">
    <citation type="journal article" date="2016" name="Nat. Commun.">
        <title>Thousands of microbial genomes shed light on interconnected biogeochemical processes in an aquifer system.</title>
        <authorList>
            <person name="Anantharaman K."/>
            <person name="Brown C.T."/>
            <person name="Hug L.A."/>
            <person name="Sharon I."/>
            <person name="Castelle C.J."/>
            <person name="Probst A.J."/>
            <person name="Thomas B.C."/>
            <person name="Singh A."/>
            <person name="Wilkins M.J."/>
            <person name="Karaoz U."/>
            <person name="Brodie E.L."/>
            <person name="Williams K.H."/>
            <person name="Hubbard S.S."/>
            <person name="Banfield J.F."/>
        </authorList>
    </citation>
    <scope>NUCLEOTIDE SEQUENCE [LARGE SCALE GENOMIC DNA]</scope>
</reference>
<dbReference type="EMBL" id="MFBD01000021">
    <property type="protein sequence ID" value="OGD88653.1"/>
    <property type="molecule type" value="Genomic_DNA"/>
</dbReference>
<feature type="compositionally biased region" description="Basic and acidic residues" evidence="1">
    <location>
        <begin position="25"/>
        <end position="35"/>
    </location>
</feature>
<evidence type="ECO:0000256" key="1">
    <source>
        <dbReference type="SAM" id="MobiDB-lite"/>
    </source>
</evidence>
<evidence type="ECO:0000313" key="3">
    <source>
        <dbReference type="Proteomes" id="UP000177369"/>
    </source>
</evidence>
<accession>A0A1F5G9T8</accession>
<feature type="region of interest" description="Disordered" evidence="1">
    <location>
        <begin position="1"/>
        <end position="69"/>
    </location>
</feature>